<evidence type="ECO:0000259" key="10">
    <source>
        <dbReference type="Pfam" id="PF20684"/>
    </source>
</evidence>
<accession>A0A0D1YNY1</accession>
<feature type="transmembrane region" description="Helical" evidence="8">
    <location>
        <begin position="153"/>
        <end position="177"/>
    </location>
</feature>
<dbReference type="GeneID" id="27331114"/>
<evidence type="ECO:0000256" key="7">
    <source>
        <dbReference type="SAM" id="MobiDB-lite"/>
    </source>
</evidence>
<evidence type="ECO:0000256" key="2">
    <source>
        <dbReference type="ARBA" id="ARBA00022692"/>
    </source>
</evidence>
<evidence type="ECO:0000256" key="3">
    <source>
        <dbReference type="ARBA" id="ARBA00022989"/>
    </source>
</evidence>
<keyword evidence="12" id="KW-1185">Reference proteome</keyword>
<evidence type="ECO:0000256" key="4">
    <source>
        <dbReference type="ARBA" id="ARBA00023136"/>
    </source>
</evidence>
<dbReference type="Pfam" id="PF20684">
    <property type="entry name" value="Fung_rhodopsin"/>
    <property type="match status" value="1"/>
</dbReference>
<reference evidence="11 12" key="1">
    <citation type="submission" date="2015-01" db="EMBL/GenBank/DDBJ databases">
        <title>The Genome Sequence of Exophiala spinifera CBS89968.</title>
        <authorList>
            <consortium name="The Broad Institute Genomics Platform"/>
            <person name="Cuomo C."/>
            <person name="de Hoog S."/>
            <person name="Gorbushina A."/>
            <person name="Stielow B."/>
            <person name="Teixiera M."/>
            <person name="Abouelleil A."/>
            <person name="Chapman S.B."/>
            <person name="Priest M."/>
            <person name="Young S.K."/>
            <person name="Wortman J."/>
            <person name="Nusbaum C."/>
            <person name="Birren B."/>
        </authorList>
    </citation>
    <scope>NUCLEOTIDE SEQUENCE [LARGE SCALE GENOMIC DNA]</scope>
    <source>
        <strain evidence="11 12">CBS 89968</strain>
    </source>
</reference>
<dbReference type="GO" id="GO:0008270">
    <property type="term" value="F:zinc ion binding"/>
    <property type="evidence" value="ECO:0007669"/>
    <property type="project" value="InterPro"/>
</dbReference>
<dbReference type="Proteomes" id="UP000053328">
    <property type="component" value="Unassembled WGS sequence"/>
</dbReference>
<organism evidence="11 12">
    <name type="scientific">Exophiala spinifera</name>
    <dbReference type="NCBI Taxonomy" id="91928"/>
    <lineage>
        <taxon>Eukaryota</taxon>
        <taxon>Fungi</taxon>
        <taxon>Dikarya</taxon>
        <taxon>Ascomycota</taxon>
        <taxon>Pezizomycotina</taxon>
        <taxon>Eurotiomycetes</taxon>
        <taxon>Chaetothyriomycetidae</taxon>
        <taxon>Chaetothyriales</taxon>
        <taxon>Herpotrichiellaceae</taxon>
        <taxon>Exophiala</taxon>
    </lineage>
</organism>
<keyword evidence="4 8" id="KW-0472">Membrane</keyword>
<dbReference type="RefSeq" id="XP_016237057.1">
    <property type="nucleotide sequence ID" value="XM_016378380.1"/>
</dbReference>
<sequence>MTFAEIKAMTTWGWDRHIWDIRPESLPNLRLAAWLIEFFFLLGNASTKISILLFYRRITSGLPGFWFLYLAWAAIAFTVLYTLGLLLELFFICRPPESYWKSYNPLYTKKHACGNEHIPFILSAAASITSDIYSSVLPMMLARTLQMTRRQRFSFYALFSAGLLTAGIGIARLLVFIPVTKNYQMGLHTHDVSWLGWPLLALTDIEAHLAIIIASLPALKVLFRHRLSDPFRKISGSLRTMSTSSRTPSGMSSFRSGPSRGQTQHVPVSWSKQHIQDEELQRQASQIHDSHQRYVVRESPQPATNARAEQRSASCHGDASFHQRSWSHASSQADPPQTAVNALPLAAVDFQHPEPDLSRGEFRTTVSTWAFCRAARGALLPGAHQGVQYVQDSHDKTYQASRQTAPAPHFETASLPSKSYINHLAHVCDFRLNTSHYCFNLLEFQQRLDRTDLALLGTTSSAFHAEILAILALGKLFLEKGASTLGPPGIHQFQGATSALPNIATASEDPISIIETLLLLSIYSQAADMHHAAYLYIGQAASLARSIGLSKDARTGVGSSALGPATVRKIWWTICLLEQKQALTIGAESEFLYSEHTKTTSLVGDVDDDADGSVLHRHVCIAELMTRVTSVLNTDSKETCTTDALMTKTLIQLEAAQKQGELLSSSHRLCEGQDFSTISRPIATLHLAYYRAILHATKQFLLDVVSTTFSTVSGPRMTVGSGTKFKILKSCVKAAAYSLNILQALHEQGLLETYNFDDLEATITCGLTLTLANGVFSSSVDDSFLAITKNTLQDMSNRGNLPAEALLQEFNAINDMVTKATSTRPTGYPLSLQLSLHLTHNGQALNNCIMDVLATESPVAEVSDPNRSQTQDHSFSSMAEAQQPLDVAPQDLTSARDLDPMNHTMVESGSTYPAPEFSLDDFDDFQVQFDLDVMRPGSDGWLDFV</sequence>
<dbReference type="Pfam" id="PF04082">
    <property type="entry name" value="Fungal_trans"/>
    <property type="match status" value="1"/>
</dbReference>
<dbReference type="VEuPathDB" id="FungiDB:PV08_04031"/>
<dbReference type="GO" id="GO:0003677">
    <property type="term" value="F:DNA binding"/>
    <property type="evidence" value="ECO:0007669"/>
    <property type="project" value="InterPro"/>
</dbReference>
<dbReference type="PANTHER" id="PTHR33048:SF129">
    <property type="entry name" value="INTEGRAL MEMBRANE PROTEIN-RELATED"/>
    <property type="match status" value="1"/>
</dbReference>
<dbReference type="CDD" id="cd12148">
    <property type="entry name" value="fungal_TF_MHR"/>
    <property type="match status" value="1"/>
</dbReference>
<feature type="region of interest" description="Disordered" evidence="7">
    <location>
        <begin position="860"/>
        <end position="885"/>
    </location>
</feature>
<feature type="transmembrane region" description="Helical" evidence="8">
    <location>
        <begin position="31"/>
        <end position="55"/>
    </location>
</feature>
<evidence type="ECO:0000256" key="1">
    <source>
        <dbReference type="ARBA" id="ARBA00004141"/>
    </source>
</evidence>
<evidence type="ECO:0000256" key="6">
    <source>
        <dbReference type="ARBA" id="ARBA00038359"/>
    </source>
</evidence>
<evidence type="ECO:0000313" key="12">
    <source>
        <dbReference type="Proteomes" id="UP000053328"/>
    </source>
</evidence>
<dbReference type="HOGENOM" id="CLU_013660_0_0_1"/>
<comment type="similarity">
    <text evidence="6">Belongs to the SAT4 family.</text>
</comment>
<feature type="region of interest" description="Disordered" evidence="7">
    <location>
        <begin position="238"/>
        <end position="322"/>
    </location>
</feature>
<feature type="compositionally biased region" description="Polar residues" evidence="7">
    <location>
        <begin position="259"/>
        <end position="273"/>
    </location>
</feature>
<feature type="compositionally biased region" description="Polar residues" evidence="7">
    <location>
        <begin position="865"/>
        <end position="880"/>
    </location>
</feature>
<comment type="subcellular location">
    <subcellularLocation>
        <location evidence="1">Membrane</location>
        <topology evidence="1">Multi-pass membrane protein</topology>
    </subcellularLocation>
</comment>
<dbReference type="AlphaFoldDB" id="A0A0D1YNY1"/>
<evidence type="ECO:0000256" key="5">
    <source>
        <dbReference type="ARBA" id="ARBA00023242"/>
    </source>
</evidence>
<dbReference type="EMBL" id="KN847494">
    <property type="protein sequence ID" value="KIW16841.1"/>
    <property type="molecule type" value="Genomic_DNA"/>
</dbReference>
<evidence type="ECO:0000256" key="8">
    <source>
        <dbReference type="SAM" id="Phobius"/>
    </source>
</evidence>
<evidence type="ECO:0000313" key="11">
    <source>
        <dbReference type="EMBL" id="KIW16841.1"/>
    </source>
</evidence>
<dbReference type="InterPro" id="IPR049326">
    <property type="entry name" value="Rhodopsin_dom_fungi"/>
</dbReference>
<dbReference type="GO" id="GO:0016020">
    <property type="term" value="C:membrane"/>
    <property type="evidence" value="ECO:0007669"/>
    <property type="project" value="UniProtKB-SubCell"/>
</dbReference>
<keyword evidence="5" id="KW-0539">Nucleus</keyword>
<dbReference type="GO" id="GO:0006351">
    <property type="term" value="P:DNA-templated transcription"/>
    <property type="evidence" value="ECO:0007669"/>
    <property type="project" value="InterPro"/>
</dbReference>
<feature type="transmembrane region" description="Helical" evidence="8">
    <location>
        <begin position="67"/>
        <end position="92"/>
    </location>
</feature>
<proteinExistence type="inferred from homology"/>
<dbReference type="PANTHER" id="PTHR33048">
    <property type="entry name" value="PTH11-LIKE INTEGRAL MEMBRANE PROTEIN (AFU_ORTHOLOGUE AFUA_5G11245)"/>
    <property type="match status" value="1"/>
</dbReference>
<protein>
    <submittedName>
        <fullName evidence="11">Uncharacterized protein</fullName>
    </submittedName>
</protein>
<dbReference type="OrthoDB" id="5329176at2759"/>
<keyword evidence="2 8" id="KW-0812">Transmembrane</keyword>
<gene>
    <name evidence="11" type="ORF">PV08_04031</name>
</gene>
<feature type="compositionally biased region" description="Low complexity" evidence="7">
    <location>
        <begin position="238"/>
        <end position="256"/>
    </location>
</feature>
<feature type="domain" description="Rhodopsin" evidence="10">
    <location>
        <begin position="7"/>
        <end position="224"/>
    </location>
</feature>
<dbReference type="InterPro" id="IPR052337">
    <property type="entry name" value="SAT4-like"/>
</dbReference>
<feature type="domain" description="Xylanolytic transcriptional activator regulatory" evidence="9">
    <location>
        <begin position="458"/>
        <end position="600"/>
    </location>
</feature>
<name>A0A0D1YNY1_9EURO</name>
<keyword evidence="3 8" id="KW-1133">Transmembrane helix</keyword>
<evidence type="ECO:0000259" key="9">
    <source>
        <dbReference type="Pfam" id="PF04082"/>
    </source>
</evidence>
<dbReference type="InterPro" id="IPR007219">
    <property type="entry name" value="XnlR_reg_dom"/>
</dbReference>